<sequence length="101" mass="12100">MSSLKSLSQRSCIYGIFRNQIIMPLIFNQNKRLIGVQEWRKKYNRPKNRLNFMPEWSYLDGRGYGPPSIVQKKRYIRDQILGQTVVERLNELQEAKNFNCF</sequence>
<dbReference type="EMBL" id="MUJZ01016117">
    <property type="protein sequence ID" value="OTF80896.1"/>
    <property type="molecule type" value="Genomic_DNA"/>
</dbReference>
<proteinExistence type="predicted"/>
<evidence type="ECO:0000313" key="2">
    <source>
        <dbReference type="Proteomes" id="UP000194236"/>
    </source>
</evidence>
<dbReference type="AlphaFoldDB" id="A0A1Y3BMR2"/>
<organism evidence="1 2">
    <name type="scientific">Euroglyphus maynei</name>
    <name type="common">Mayne's house dust mite</name>
    <dbReference type="NCBI Taxonomy" id="6958"/>
    <lineage>
        <taxon>Eukaryota</taxon>
        <taxon>Metazoa</taxon>
        <taxon>Ecdysozoa</taxon>
        <taxon>Arthropoda</taxon>
        <taxon>Chelicerata</taxon>
        <taxon>Arachnida</taxon>
        <taxon>Acari</taxon>
        <taxon>Acariformes</taxon>
        <taxon>Sarcoptiformes</taxon>
        <taxon>Astigmata</taxon>
        <taxon>Psoroptidia</taxon>
        <taxon>Analgoidea</taxon>
        <taxon>Pyroglyphidae</taxon>
        <taxon>Pyroglyphinae</taxon>
        <taxon>Euroglyphus</taxon>
    </lineage>
</organism>
<dbReference type="Proteomes" id="UP000194236">
    <property type="component" value="Unassembled WGS sequence"/>
</dbReference>
<protein>
    <recommendedName>
        <fullName evidence="3">39S ribosomal protein L52, mitochondrial</fullName>
    </recommendedName>
</protein>
<dbReference type="OrthoDB" id="10249237at2759"/>
<evidence type="ECO:0008006" key="3">
    <source>
        <dbReference type="Google" id="ProtNLM"/>
    </source>
</evidence>
<reference evidence="1 2" key="1">
    <citation type="submission" date="2017-03" db="EMBL/GenBank/DDBJ databases">
        <title>Genome Survey of Euroglyphus maynei.</title>
        <authorList>
            <person name="Arlian L.G."/>
            <person name="Morgan M.S."/>
            <person name="Rider S.D."/>
        </authorList>
    </citation>
    <scope>NUCLEOTIDE SEQUENCE [LARGE SCALE GENOMIC DNA]</scope>
    <source>
        <strain evidence="1">Arlian Lab</strain>
        <tissue evidence="1">Whole body</tissue>
    </source>
</reference>
<evidence type="ECO:0000313" key="1">
    <source>
        <dbReference type="EMBL" id="OTF80896.1"/>
    </source>
</evidence>
<keyword evidence="2" id="KW-1185">Reference proteome</keyword>
<accession>A0A1Y3BMR2</accession>
<comment type="caution">
    <text evidence="1">The sequence shown here is derived from an EMBL/GenBank/DDBJ whole genome shotgun (WGS) entry which is preliminary data.</text>
</comment>
<gene>
    <name evidence="1" type="ORF">BLA29_000168</name>
</gene>
<name>A0A1Y3BMR2_EURMA</name>